<proteinExistence type="inferred from homology"/>
<dbReference type="Pfam" id="PF00004">
    <property type="entry name" value="AAA"/>
    <property type="match status" value="1"/>
</dbReference>
<dbReference type="PANTHER" id="PTHR11669:SF20">
    <property type="entry name" value="REPLICATION FACTOR C SUBUNIT 4"/>
    <property type="match status" value="1"/>
</dbReference>
<dbReference type="GO" id="GO:0005663">
    <property type="term" value="C:DNA replication factor C complex"/>
    <property type="evidence" value="ECO:0007669"/>
    <property type="project" value="TreeGrafter"/>
</dbReference>
<dbReference type="SMART" id="SM00382">
    <property type="entry name" value="AAA"/>
    <property type="match status" value="1"/>
</dbReference>
<dbReference type="CDD" id="cd00009">
    <property type="entry name" value="AAA"/>
    <property type="match status" value="1"/>
</dbReference>
<dbReference type="Gene3D" id="1.20.272.10">
    <property type="match status" value="1"/>
</dbReference>
<feature type="domain" description="AAA+ ATPase" evidence="4">
    <location>
        <begin position="36"/>
        <end position="157"/>
    </location>
</feature>
<dbReference type="GO" id="GO:0006261">
    <property type="term" value="P:DNA-templated DNA replication"/>
    <property type="evidence" value="ECO:0007669"/>
    <property type="project" value="TreeGrafter"/>
</dbReference>
<evidence type="ECO:0000256" key="1">
    <source>
        <dbReference type="ARBA" id="ARBA00022705"/>
    </source>
</evidence>
<name>A0A382HCF8_9ZZZZ</name>
<dbReference type="PANTHER" id="PTHR11669">
    <property type="entry name" value="REPLICATION FACTOR C / DNA POLYMERASE III GAMMA-TAU SUBUNIT"/>
    <property type="match status" value="1"/>
</dbReference>
<dbReference type="HAMAP" id="MF_04162">
    <property type="entry name" value="T4_Clamp_Loader_L"/>
    <property type="match status" value="1"/>
</dbReference>
<keyword evidence="3" id="KW-0067">ATP-binding</keyword>
<evidence type="ECO:0000256" key="3">
    <source>
        <dbReference type="ARBA" id="ARBA00022840"/>
    </source>
</evidence>
<dbReference type="GO" id="GO:0005524">
    <property type="term" value="F:ATP binding"/>
    <property type="evidence" value="ECO:0007669"/>
    <property type="project" value="UniProtKB-KW"/>
</dbReference>
<dbReference type="InterPro" id="IPR027417">
    <property type="entry name" value="P-loop_NTPase"/>
</dbReference>
<dbReference type="GO" id="GO:0016887">
    <property type="term" value="F:ATP hydrolysis activity"/>
    <property type="evidence" value="ECO:0007669"/>
    <property type="project" value="InterPro"/>
</dbReference>
<dbReference type="InterPro" id="IPR003959">
    <property type="entry name" value="ATPase_AAA_core"/>
</dbReference>
<reference evidence="5" key="1">
    <citation type="submission" date="2018-05" db="EMBL/GenBank/DDBJ databases">
        <authorList>
            <person name="Lanie J.A."/>
            <person name="Ng W.-L."/>
            <person name="Kazmierczak K.M."/>
            <person name="Andrzejewski T.M."/>
            <person name="Davidsen T.M."/>
            <person name="Wayne K.J."/>
            <person name="Tettelin H."/>
            <person name="Glass J.I."/>
            <person name="Rusch D."/>
            <person name="Podicherti R."/>
            <person name="Tsui H.-C.T."/>
            <person name="Winkler M.E."/>
        </authorList>
    </citation>
    <scope>NUCLEOTIDE SEQUENCE</scope>
</reference>
<dbReference type="Gene3D" id="1.10.8.60">
    <property type="match status" value="1"/>
</dbReference>
<protein>
    <recommendedName>
        <fullName evidence="4">AAA+ ATPase domain-containing protein</fullName>
    </recommendedName>
</protein>
<dbReference type="AlphaFoldDB" id="A0A382HCF8"/>
<dbReference type="InterPro" id="IPR050238">
    <property type="entry name" value="DNA_Rep/Repair_Clamp_Loader"/>
</dbReference>
<dbReference type="GO" id="GO:0006281">
    <property type="term" value="P:DNA repair"/>
    <property type="evidence" value="ECO:0007669"/>
    <property type="project" value="TreeGrafter"/>
</dbReference>
<dbReference type="GO" id="GO:0003689">
    <property type="term" value="F:DNA clamp loader activity"/>
    <property type="evidence" value="ECO:0007669"/>
    <property type="project" value="InterPro"/>
</dbReference>
<dbReference type="Gene3D" id="3.40.50.300">
    <property type="entry name" value="P-loop containing nucleotide triphosphate hydrolases"/>
    <property type="match status" value="1"/>
</dbReference>
<gene>
    <name evidence="5" type="ORF">METZ01_LOCUS237716</name>
</gene>
<evidence type="ECO:0000256" key="2">
    <source>
        <dbReference type="ARBA" id="ARBA00022741"/>
    </source>
</evidence>
<evidence type="ECO:0000313" key="5">
    <source>
        <dbReference type="EMBL" id="SVB84862.1"/>
    </source>
</evidence>
<dbReference type="InterPro" id="IPR046388">
    <property type="entry name" value="T4_Clamp_Loader_L"/>
</dbReference>
<organism evidence="5">
    <name type="scientific">marine metagenome</name>
    <dbReference type="NCBI Taxonomy" id="408172"/>
    <lineage>
        <taxon>unclassified sequences</taxon>
        <taxon>metagenomes</taxon>
        <taxon>ecological metagenomes</taxon>
    </lineage>
</organism>
<keyword evidence="1" id="KW-0235">DNA replication</keyword>
<dbReference type="SUPFAM" id="SSF52540">
    <property type="entry name" value="P-loop containing nucleoside triphosphate hydrolases"/>
    <property type="match status" value="1"/>
</dbReference>
<dbReference type="EMBL" id="UINC01060399">
    <property type="protein sequence ID" value="SVB84862.1"/>
    <property type="molecule type" value="Genomic_DNA"/>
</dbReference>
<dbReference type="InterPro" id="IPR003593">
    <property type="entry name" value="AAA+_ATPase"/>
</dbReference>
<keyword evidence="2" id="KW-0547">Nucleotide-binding</keyword>
<evidence type="ECO:0000259" key="4">
    <source>
        <dbReference type="SMART" id="SM00382"/>
    </source>
</evidence>
<sequence>MQELWVEKYRPKTVDQYVFRDDHQRKQVHQWLKEKTIPHLLFSGTAGIGKTTLAKVLLNELQVNDLDVIEINASRTNSVDEVRTRIINFVQMIPFGEFKVVLLDEADYLSPNAQAALRGVMEEYHTTSRFILTCNYPNRVIPALHSRCQGFHIERIDQTEFTARVAEILMQEGVTPDLNTLDTYVKATYPDLRKCINTVQMNTQEGQLIEPQKADTGDLDYKLQMVELFKAGKITEARKLVCSQARPDEIEDIYKWLYDNISLFGDEQKQEKAILIIKQGLVDHSFVADPEINLSATMIKLQNL</sequence>
<accession>A0A382HCF8</accession>